<comment type="caution">
    <text evidence="1">The sequence shown here is derived from an EMBL/GenBank/DDBJ whole genome shotgun (WGS) entry which is preliminary data.</text>
</comment>
<dbReference type="STRING" id="286156.Ppb6_01293"/>
<proteinExistence type="predicted"/>
<dbReference type="PATRIC" id="fig|286156.4.peg.1451"/>
<dbReference type="AlphaFoldDB" id="A0A1C0U6C7"/>
<sequence>MGFKYYLVEGYFKADADIEAQGCFELDKQDKGLYLVFFHEGITASYYVEFGAGVAPSENKEDSFNKKSGNKKREKWEIYPKLSKEKSTYKLRLS</sequence>
<protein>
    <submittedName>
        <fullName evidence="1">Uncharacterized protein</fullName>
    </submittedName>
</protein>
<evidence type="ECO:0000313" key="2">
    <source>
        <dbReference type="Proteomes" id="UP000093476"/>
    </source>
</evidence>
<reference evidence="1 2" key="1">
    <citation type="submission" date="2015-12" db="EMBL/GenBank/DDBJ databases">
        <title>Genome comparisons provide insights into the role of secondary metabolites in the pathogenic phase of the Photorhabdus life cycle.</title>
        <authorList>
            <person name="Tobias N.J."/>
            <person name="Mishra B."/>
            <person name="Gupta D.K."/>
            <person name="Thines M."/>
            <person name="Stinear T.P."/>
            <person name="Bode H.B."/>
        </authorList>
    </citation>
    <scope>NUCLEOTIDE SEQUENCE [LARGE SCALE GENOMIC DNA]</scope>
    <source>
        <strain evidence="1 2">PB68.1</strain>
    </source>
</reference>
<dbReference type="Proteomes" id="UP000093476">
    <property type="component" value="Unassembled WGS sequence"/>
</dbReference>
<gene>
    <name evidence="1" type="ORF">Ppb6_01293</name>
</gene>
<organism evidence="1 2">
    <name type="scientific">Photorhabdus australis subsp. thailandensis</name>
    <dbReference type="NCBI Taxonomy" id="2805096"/>
    <lineage>
        <taxon>Bacteria</taxon>
        <taxon>Pseudomonadati</taxon>
        <taxon>Pseudomonadota</taxon>
        <taxon>Gammaproteobacteria</taxon>
        <taxon>Enterobacterales</taxon>
        <taxon>Morganellaceae</taxon>
        <taxon>Photorhabdus</taxon>
    </lineage>
</organism>
<accession>A0A1C0U6C7</accession>
<keyword evidence="2" id="KW-1185">Reference proteome</keyword>
<name>A0A1C0U6C7_9GAMM</name>
<dbReference type="EMBL" id="LOMY01000037">
    <property type="protein sequence ID" value="OCQ53492.1"/>
    <property type="molecule type" value="Genomic_DNA"/>
</dbReference>
<evidence type="ECO:0000313" key="1">
    <source>
        <dbReference type="EMBL" id="OCQ53492.1"/>
    </source>
</evidence>